<name>A0ABN3W444_9ACTN</name>
<evidence type="ECO:0000313" key="3">
    <source>
        <dbReference type="Proteomes" id="UP001500831"/>
    </source>
</evidence>
<accession>A0ABN3W444</accession>
<protein>
    <submittedName>
        <fullName evidence="2">Uncharacterized protein</fullName>
    </submittedName>
</protein>
<organism evidence="2 3">
    <name type="scientific">Streptosporangium fragile</name>
    <dbReference type="NCBI Taxonomy" id="46186"/>
    <lineage>
        <taxon>Bacteria</taxon>
        <taxon>Bacillati</taxon>
        <taxon>Actinomycetota</taxon>
        <taxon>Actinomycetes</taxon>
        <taxon>Streptosporangiales</taxon>
        <taxon>Streptosporangiaceae</taxon>
        <taxon>Streptosporangium</taxon>
    </lineage>
</organism>
<evidence type="ECO:0000313" key="2">
    <source>
        <dbReference type="EMBL" id="GAA2891245.1"/>
    </source>
</evidence>
<keyword evidence="3" id="KW-1185">Reference proteome</keyword>
<gene>
    <name evidence="2" type="ORF">GCM10010517_55550</name>
</gene>
<sequence>MTMGHAWEDPSELPTTFCTACGISYEEWSEGRSCTPSTPPSPADEPQDRLDIMIPLQASVGDSSRSYRKPFQEVGDSPV</sequence>
<dbReference type="EMBL" id="BAAAVI010000047">
    <property type="protein sequence ID" value="GAA2891245.1"/>
    <property type="molecule type" value="Genomic_DNA"/>
</dbReference>
<dbReference type="Proteomes" id="UP001500831">
    <property type="component" value="Unassembled WGS sequence"/>
</dbReference>
<comment type="caution">
    <text evidence="2">The sequence shown here is derived from an EMBL/GenBank/DDBJ whole genome shotgun (WGS) entry which is preliminary data.</text>
</comment>
<proteinExistence type="predicted"/>
<feature type="region of interest" description="Disordered" evidence="1">
    <location>
        <begin position="29"/>
        <end position="79"/>
    </location>
</feature>
<reference evidence="2 3" key="1">
    <citation type="journal article" date="2019" name="Int. J. Syst. Evol. Microbiol.">
        <title>The Global Catalogue of Microorganisms (GCM) 10K type strain sequencing project: providing services to taxonomists for standard genome sequencing and annotation.</title>
        <authorList>
            <consortium name="The Broad Institute Genomics Platform"/>
            <consortium name="The Broad Institute Genome Sequencing Center for Infectious Disease"/>
            <person name="Wu L."/>
            <person name="Ma J."/>
        </authorList>
    </citation>
    <scope>NUCLEOTIDE SEQUENCE [LARGE SCALE GENOMIC DNA]</scope>
    <source>
        <strain evidence="2 3">JCM 6242</strain>
    </source>
</reference>
<evidence type="ECO:0000256" key="1">
    <source>
        <dbReference type="SAM" id="MobiDB-lite"/>
    </source>
</evidence>